<evidence type="ECO:0000313" key="2">
    <source>
        <dbReference type="EMBL" id="MPC65815.1"/>
    </source>
</evidence>
<name>A0A5B7H802_PORTR</name>
<comment type="caution">
    <text evidence="2">The sequence shown here is derived from an EMBL/GenBank/DDBJ whole genome shotgun (WGS) entry which is preliminary data.</text>
</comment>
<keyword evidence="3" id="KW-1185">Reference proteome</keyword>
<dbReference type="EMBL" id="VSRR010023887">
    <property type="protein sequence ID" value="MPC65815.1"/>
    <property type="molecule type" value="Genomic_DNA"/>
</dbReference>
<feature type="region of interest" description="Disordered" evidence="1">
    <location>
        <begin position="106"/>
        <end position="130"/>
    </location>
</feature>
<sequence>MGWRGREGTRGDGRGAICVGAHEMAVTMRVEVVCHQSWRRGAGRGRQGGVRGREGRQGPPPPHVPPPTALVLVSLALAIQRDALCVRRAALCGARTLNGLTGAGRGCGAARTTRPPGRGNHGRHPARRGGVAREPFGRVLWRTNGGRKGGGAARAALCAPHGTQHWPEVPAIPGDLALQIDFCGTLD</sequence>
<proteinExistence type="predicted"/>
<dbReference type="AlphaFoldDB" id="A0A5B7H802"/>
<protein>
    <submittedName>
        <fullName evidence="2">Uncharacterized protein</fullName>
    </submittedName>
</protein>
<organism evidence="2 3">
    <name type="scientific">Portunus trituberculatus</name>
    <name type="common">Swimming crab</name>
    <name type="synonym">Neptunus trituberculatus</name>
    <dbReference type="NCBI Taxonomy" id="210409"/>
    <lineage>
        <taxon>Eukaryota</taxon>
        <taxon>Metazoa</taxon>
        <taxon>Ecdysozoa</taxon>
        <taxon>Arthropoda</taxon>
        <taxon>Crustacea</taxon>
        <taxon>Multicrustacea</taxon>
        <taxon>Malacostraca</taxon>
        <taxon>Eumalacostraca</taxon>
        <taxon>Eucarida</taxon>
        <taxon>Decapoda</taxon>
        <taxon>Pleocyemata</taxon>
        <taxon>Brachyura</taxon>
        <taxon>Eubrachyura</taxon>
        <taxon>Portunoidea</taxon>
        <taxon>Portunidae</taxon>
        <taxon>Portuninae</taxon>
        <taxon>Portunus</taxon>
    </lineage>
</organism>
<dbReference type="Proteomes" id="UP000324222">
    <property type="component" value="Unassembled WGS sequence"/>
</dbReference>
<gene>
    <name evidence="2" type="ORF">E2C01_059952</name>
</gene>
<evidence type="ECO:0000313" key="3">
    <source>
        <dbReference type="Proteomes" id="UP000324222"/>
    </source>
</evidence>
<feature type="region of interest" description="Disordered" evidence="1">
    <location>
        <begin position="40"/>
        <end position="66"/>
    </location>
</feature>
<reference evidence="2 3" key="1">
    <citation type="submission" date="2019-05" db="EMBL/GenBank/DDBJ databases">
        <title>Another draft genome of Portunus trituberculatus and its Hox gene families provides insights of decapod evolution.</title>
        <authorList>
            <person name="Jeong J.-H."/>
            <person name="Song I."/>
            <person name="Kim S."/>
            <person name="Choi T."/>
            <person name="Kim D."/>
            <person name="Ryu S."/>
            <person name="Kim W."/>
        </authorList>
    </citation>
    <scope>NUCLEOTIDE SEQUENCE [LARGE SCALE GENOMIC DNA]</scope>
    <source>
        <tissue evidence="2">Muscle</tissue>
    </source>
</reference>
<evidence type="ECO:0000256" key="1">
    <source>
        <dbReference type="SAM" id="MobiDB-lite"/>
    </source>
</evidence>
<accession>A0A5B7H802</accession>